<comment type="subcellular location">
    <subcellularLocation>
        <location evidence="9">Lysosome membrane</location>
        <topology evidence="9">Single-pass type I membrane protein</topology>
        <orientation evidence="9">Lumenal side</orientation>
    </subcellularLocation>
</comment>
<evidence type="ECO:0000256" key="5">
    <source>
        <dbReference type="ARBA" id="ARBA00023136"/>
    </source>
</evidence>
<proteinExistence type="inferred from homology"/>
<comment type="similarity">
    <text evidence="1">Belongs to the GLMP family.</text>
</comment>
<comment type="function">
    <text evidence="8">Required to protect lysosomal transporter MFSD1 from lysosomal proteolysis and for MFSD1 lysosomal localization.</text>
</comment>
<dbReference type="Ensembl" id="ENSVKKT00000012526.1">
    <property type="protein sequence ID" value="ENSVKKP00000012236.1"/>
    <property type="gene ID" value="ENSVKKG00000008060.1"/>
</dbReference>
<keyword evidence="7" id="KW-0458">Lysosome</keyword>
<feature type="transmembrane region" description="Helical" evidence="11">
    <location>
        <begin position="287"/>
        <end position="313"/>
    </location>
</feature>
<accession>A0A8D2JBH1</accession>
<evidence type="ECO:0000313" key="13">
    <source>
        <dbReference type="Proteomes" id="UP000694545"/>
    </source>
</evidence>
<reference evidence="12" key="2">
    <citation type="submission" date="2025-09" db="UniProtKB">
        <authorList>
            <consortium name="Ensembl"/>
        </authorList>
    </citation>
    <scope>IDENTIFICATION</scope>
</reference>
<keyword evidence="2 11" id="KW-0812">Transmembrane</keyword>
<evidence type="ECO:0000256" key="4">
    <source>
        <dbReference type="ARBA" id="ARBA00022989"/>
    </source>
</evidence>
<dbReference type="PANTHER" id="PTHR31981:SF1">
    <property type="entry name" value="GLYCOSYLATED LYSOSOMAL MEMBRANE PROTEIN"/>
    <property type="match status" value="1"/>
</dbReference>
<evidence type="ECO:0000256" key="7">
    <source>
        <dbReference type="ARBA" id="ARBA00023228"/>
    </source>
</evidence>
<evidence type="ECO:0000256" key="1">
    <source>
        <dbReference type="ARBA" id="ARBA00010599"/>
    </source>
</evidence>
<dbReference type="PANTHER" id="PTHR31981">
    <property type="entry name" value="GLYCOSYLATED LYSOSOMAL MEMBRANE PROTEIN"/>
    <property type="match status" value="1"/>
</dbReference>
<keyword evidence="5 11" id="KW-0472">Membrane</keyword>
<protein>
    <submittedName>
        <fullName evidence="12">Glycosylated lysosomal membrane protein</fullName>
    </submittedName>
</protein>
<dbReference type="AlphaFoldDB" id="A0A8D2JBH1"/>
<dbReference type="GO" id="GO:0005765">
    <property type="term" value="C:lysosomal membrane"/>
    <property type="evidence" value="ECO:0007669"/>
    <property type="project" value="UniProtKB-SubCell"/>
</dbReference>
<dbReference type="InterPro" id="IPR029382">
    <property type="entry name" value="NCU-G1"/>
</dbReference>
<comment type="subunit">
    <text evidence="10">Interacts (via lumenal domain) with lysosomal protein MFSD1; the interaction starts while both proteins are still in the endoplasmic reticulum and is required for stabilization of MFSD1 in lysosomes but has no direct effect on its targeting to lysosomes or transporter activity.</text>
</comment>
<reference evidence="12" key="1">
    <citation type="submission" date="2025-08" db="UniProtKB">
        <authorList>
            <consortium name="Ensembl"/>
        </authorList>
    </citation>
    <scope>IDENTIFICATION</scope>
</reference>
<dbReference type="Proteomes" id="UP000694545">
    <property type="component" value="Unplaced"/>
</dbReference>
<keyword evidence="6" id="KW-0325">Glycoprotein</keyword>
<keyword evidence="13" id="KW-1185">Reference proteome</keyword>
<sequence length="325" mass="35805">MQPLNATLWVWQSSWGRTPSFHFVYLEYNPGWNSSAGNLLHVRAVGLEDTIHYIWSTIGAPTVLLVYTGSTNSALHVNWTALLSPSPSGAIRVEPATSILYSTAVIFPKVTAYKESGRDASLPRLLHTANSSKVEFVMSGVSPRGNHSRFALEVVTVEERGWRRQLRAVSSIDDEYSPTIFEVALRARPVSPGFLQWKTAAYSSRHAERIDTVQCRYYPLRTANRTVPRPSIALAYFGQELERDHAVAAVNISFGSEDDEAYQEKGYLSWSALIGFGEPPMDSFSPLVIAILAVALGAPVVLLVVGSLAVLAVGNKRHSEYEPIN</sequence>
<evidence type="ECO:0000313" key="12">
    <source>
        <dbReference type="Ensembl" id="ENSVKKP00000012236.1"/>
    </source>
</evidence>
<evidence type="ECO:0000256" key="9">
    <source>
        <dbReference type="ARBA" id="ARBA00024189"/>
    </source>
</evidence>
<evidence type="ECO:0000256" key="2">
    <source>
        <dbReference type="ARBA" id="ARBA00022692"/>
    </source>
</evidence>
<evidence type="ECO:0000256" key="3">
    <source>
        <dbReference type="ARBA" id="ARBA00022729"/>
    </source>
</evidence>
<evidence type="ECO:0000256" key="10">
    <source>
        <dbReference type="ARBA" id="ARBA00044960"/>
    </source>
</evidence>
<keyword evidence="4 11" id="KW-1133">Transmembrane helix</keyword>
<dbReference type="Pfam" id="PF15065">
    <property type="entry name" value="NCU-G1"/>
    <property type="match status" value="1"/>
</dbReference>
<organism evidence="12 13">
    <name type="scientific">Varanus komodoensis</name>
    <name type="common">Komodo dragon</name>
    <dbReference type="NCBI Taxonomy" id="61221"/>
    <lineage>
        <taxon>Eukaryota</taxon>
        <taxon>Metazoa</taxon>
        <taxon>Chordata</taxon>
        <taxon>Craniata</taxon>
        <taxon>Vertebrata</taxon>
        <taxon>Euteleostomi</taxon>
        <taxon>Lepidosauria</taxon>
        <taxon>Squamata</taxon>
        <taxon>Bifurcata</taxon>
        <taxon>Unidentata</taxon>
        <taxon>Episquamata</taxon>
        <taxon>Toxicofera</taxon>
        <taxon>Anguimorpha</taxon>
        <taxon>Paleoanguimorpha</taxon>
        <taxon>Varanoidea</taxon>
        <taxon>Varanidae</taxon>
        <taxon>Varanus</taxon>
    </lineage>
</organism>
<keyword evidence="3" id="KW-0732">Signal</keyword>
<evidence type="ECO:0000256" key="11">
    <source>
        <dbReference type="SAM" id="Phobius"/>
    </source>
</evidence>
<evidence type="ECO:0000256" key="6">
    <source>
        <dbReference type="ARBA" id="ARBA00023180"/>
    </source>
</evidence>
<evidence type="ECO:0000256" key="8">
    <source>
        <dbReference type="ARBA" id="ARBA00024176"/>
    </source>
</evidence>
<name>A0A8D2JBH1_VARKO</name>